<evidence type="ECO:0000313" key="3">
    <source>
        <dbReference type="EMBL" id="MDC0717618.1"/>
    </source>
</evidence>
<comment type="caution">
    <text evidence="3">The sequence shown here is derived from an EMBL/GenBank/DDBJ whole genome shotgun (WGS) entry which is preliminary data.</text>
</comment>
<proteinExistence type="inferred from homology"/>
<dbReference type="PANTHER" id="PTHR11895">
    <property type="entry name" value="TRANSAMIDASE"/>
    <property type="match status" value="1"/>
</dbReference>
<evidence type="ECO:0000256" key="1">
    <source>
        <dbReference type="ARBA" id="ARBA00009199"/>
    </source>
</evidence>
<dbReference type="Gene3D" id="3.90.1300.10">
    <property type="entry name" value="Amidase signature (AS) domain"/>
    <property type="match status" value="1"/>
</dbReference>
<evidence type="ECO:0000313" key="4">
    <source>
        <dbReference type="Proteomes" id="UP001221686"/>
    </source>
</evidence>
<evidence type="ECO:0000259" key="2">
    <source>
        <dbReference type="Pfam" id="PF01425"/>
    </source>
</evidence>
<dbReference type="InterPro" id="IPR036928">
    <property type="entry name" value="AS_sf"/>
</dbReference>
<dbReference type="InterPro" id="IPR000120">
    <property type="entry name" value="Amidase"/>
</dbReference>
<name>A0ABT5DXZ6_9BACT</name>
<dbReference type="Proteomes" id="UP001221686">
    <property type="component" value="Unassembled WGS sequence"/>
</dbReference>
<keyword evidence="4" id="KW-1185">Reference proteome</keyword>
<sequence length="497" mass="51984">MIAEYEDLDGLALAALVRAGEVSPLELVDEAIHRCETDGVALGAVVAPMYERARDLAQRTLPEGPFRGVPTLLKDLVSGAEGAPLQGGSRFLRGVVSPADSEIVRRYRAAGLIPVAKSATSEFGIVPTVETLAHGACRNPWDLSRSAGGSSGGSGAAVAARIVPLASGSDGGGSIRIPASCCGLFGLKPTRGRTPIGPERGEGWQGFAVLHALTRSVRDSAALLDATCLPEPGAAYFPASPARPYLSEVSTPPGQLRIAVTTRPMLGGQVHDDCVAAVTSAAALLRDLGHQVDEAAPAVDGPAFSRAFFAILCGEVAADIDEAARLTGRRPRAGEFEFVTWTLGQIGKALGAADFVAAKRHLQRAALQIGPFFADYDVLVTPTLAQPPAPLGSLGPQGLSASLMKLLGRARAGGLLRRLMAHDPSADDVYAYLPWTPVFNVTGQPAMSVPLHWSPAGLPIGVQFVGRWGDEATLFRLAGELERARPWAGRRPPRFTA</sequence>
<dbReference type="InterPro" id="IPR020556">
    <property type="entry name" value="Amidase_CS"/>
</dbReference>
<protein>
    <submittedName>
        <fullName evidence="3">Amidase family protein</fullName>
    </submittedName>
</protein>
<organism evidence="3 4">
    <name type="scientific">Nannocystis bainbridge</name>
    <dbReference type="NCBI Taxonomy" id="2995303"/>
    <lineage>
        <taxon>Bacteria</taxon>
        <taxon>Pseudomonadati</taxon>
        <taxon>Myxococcota</taxon>
        <taxon>Polyangia</taxon>
        <taxon>Nannocystales</taxon>
        <taxon>Nannocystaceae</taxon>
        <taxon>Nannocystis</taxon>
    </lineage>
</organism>
<accession>A0ABT5DXZ6</accession>
<dbReference type="InterPro" id="IPR023631">
    <property type="entry name" value="Amidase_dom"/>
</dbReference>
<dbReference type="SUPFAM" id="SSF75304">
    <property type="entry name" value="Amidase signature (AS) enzymes"/>
    <property type="match status" value="1"/>
</dbReference>
<dbReference type="RefSeq" id="WP_272086102.1">
    <property type="nucleotide sequence ID" value="NZ_JAQNDL010000001.1"/>
</dbReference>
<dbReference type="PROSITE" id="PS00571">
    <property type="entry name" value="AMIDASES"/>
    <property type="match status" value="1"/>
</dbReference>
<reference evidence="3 4" key="1">
    <citation type="submission" date="2022-11" db="EMBL/GenBank/DDBJ databases">
        <title>Minimal conservation of predation-associated metabolite biosynthetic gene clusters underscores biosynthetic potential of Myxococcota including descriptions for ten novel species: Archangium lansinium sp. nov., Myxococcus landrumus sp. nov., Nannocystis bai.</title>
        <authorList>
            <person name="Ahearne A."/>
            <person name="Stevens C."/>
            <person name="Dowd S."/>
        </authorList>
    </citation>
    <scope>NUCLEOTIDE SEQUENCE [LARGE SCALE GENOMIC DNA]</scope>
    <source>
        <strain evidence="3 4">BB15-2</strain>
    </source>
</reference>
<dbReference type="PANTHER" id="PTHR11895:SF7">
    <property type="entry name" value="GLUTAMYL-TRNA(GLN) AMIDOTRANSFERASE SUBUNIT A, MITOCHONDRIAL"/>
    <property type="match status" value="1"/>
</dbReference>
<feature type="domain" description="Amidase" evidence="2">
    <location>
        <begin position="26"/>
        <end position="474"/>
    </location>
</feature>
<gene>
    <name evidence="3" type="ORF">POL25_11990</name>
</gene>
<comment type="similarity">
    <text evidence="1">Belongs to the amidase family.</text>
</comment>
<dbReference type="EMBL" id="JAQNDL010000001">
    <property type="protein sequence ID" value="MDC0717618.1"/>
    <property type="molecule type" value="Genomic_DNA"/>
</dbReference>
<dbReference type="Pfam" id="PF01425">
    <property type="entry name" value="Amidase"/>
    <property type="match status" value="1"/>
</dbReference>